<dbReference type="PROSITE" id="PS51755">
    <property type="entry name" value="OMPR_PHOB"/>
    <property type="match status" value="1"/>
</dbReference>
<accession>A0AAF0BRU5</accession>
<dbReference type="GO" id="GO:0006355">
    <property type="term" value="P:regulation of DNA-templated transcription"/>
    <property type="evidence" value="ECO:0007669"/>
    <property type="project" value="InterPro"/>
</dbReference>
<sequence length="183" mass="20227">MVDDAPERRADVTLVRWPEQEAVRAALRAEGRARMLLLNPSTPAPEPDDDLEDWVRIPVAEADLRARVRWLAHRVARERPGEGDRGPVLDDDGLIRVGEDWVALPPVEHRLARALLDRLGAVVTRDALSSAGWPDGAPGRNALDVHVLRLRRRLAPLSLTIHTVRSRGYLLSVDAPAQKVGAP</sequence>
<keyword evidence="5" id="KW-1185">Reference proteome</keyword>
<dbReference type="EMBL" id="CP116942">
    <property type="protein sequence ID" value="WCO67266.1"/>
    <property type="molecule type" value="Genomic_DNA"/>
</dbReference>
<feature type="domain" description="OmpR/PhoB-type" evidence="3">
    <location>
        <begin position="77"/>
        <end position="173"/>
    </location>
</feature>
<feature type="DNA-binding region" description="OmpR/PhoB-type" evidence="2">
    <location>
        <begin position="77"/>
        <end position="173"/>
    </location>
</feature>
<dbReference type="InterPro" id="IPR036388">
    <property type="entry name" value="WH-like_DNA-bd_sf"/>
</dbReference>
<evidence type="ECO:0000259" key="3">
    <source>
        <dbReference type="PROSITE" id="PS51755"/>
    </source>
</evidence>
<evidence type="ECO:0000313" key="5">
    <source>
        <dbReference type="Proteomes" id="UP001216390"/>
    </source>
</evidence>
<name>A0AAF0BRU5_9ACTN</name>
<dbReference type="RefSeq" id="WP_272736788.1">
    <property type="nucleotide sequence ID" value="NZ_CP116942.1"/>
</dbReference>
<dbReference type="Pfam" id="PF00486">
    <property type="entry name" value="Trans_reg_C"/>
    <property type="match status" value="1"/>
</dbReference>
<keyword evidence="1 2" id="KW-0238">DNA-binding</keyword>
<dbReference type="AlphaFoldDB" id="A0AAF0BRU5"/>
<gene>
    <name evidence="4" type="ORF">PO878_00835</name>
</gene>
<evidence type="ECO:0000256" key="1">
    <source>
        <dbReference type="ARBA" id="ARBA00023125"/>
    </source>
</evidence>
<dbReference type="Proteomes" id="UP001216390">
    <property type="component" value="Chromosome"/>
</dbReference>
<dbReference type="Gene3D" id="1.10.10.10">
    <property type="entry name" value="Winged helix-like DNA-binding domain superfamily/Winged helix DNA-binding domain"/>
    <property type="match status" value="1"/>
</dbReference>
<dbReference type="InterPro" id="IPR016032">
    <property type="entry name" value="Sig_transdc_resp-reg_C-effctor"/>
</dbReference>
<dbReference type="KEGG" id="ima:PO878_00835"/>
<dbReference type="GO" id="GO:0003677">
    <property type="term" value="F:DNA binding"/>
    <property type="evidence" value="ECO:0007669"/>
    <property type="project" value="UniProtKB-UniRule"/>
</dbReference>
<evidence type="ECO:0000313" key="4">
    <source>
        <dbReference type="EMBL" id="WCO67266.1"/>
    </source>
</evidence>
<dbReference type="SMART" id="SM00862">
    <property type="entry name" value="Trans_reg_C"/>
    <property type="match status" value="1"/>
</dbReference>
<proteinExistence type="predicted"/>
<protein>
    <submittedName>
        <fullName evidence="4">Helix-turn-helix domain-containing protein</fullName>
    </submittedName>
</protein>
<dbReference type="SUPFAM" id="SSF46894">
    <property type="entry name" value="C-terminal effector domain of the bipartite response regulators"/>
    <property type="match status" value="1"/>
</dbReference>
<evidence type="ECO:0000256" key="2">
    <source>
        <dbReference type="PROSITE-ProRule" id="PRU01091"/>
    </source>
</evidence>
<organism evidence="4 5">
    <name type="scientific">Iamia majanohamensis</name>
    <dbReference type="NCBI Taxonomy" id="467976"/>
    <lineage>
        <taxon>Bacteria</taxon>
        <taxon>Bacillati</taxon>
        <taxon>Actinomycetota</taxon>
        <taxon>Acidimicrobiia</taxon>
        <taxon>Acidimicrobiales</taxon>
        <taxon>Iamiaceae</taxon>
        <taxon>Iamia</taxon>
    </lineage>
</organism>
<dbReference type="GO" id="GO:0000160">
    <property type="term" value="P:phosphorelay signal transduction system"/>
    <property type="evidence" value="ECO:0007669"/>
    <property type="project" value="InterPro"/>
</dbReference>
<dbReference type="InterPro" id="IPR001867">
    <property type="entry name" value="OmpR/PhoB-type_DNA-bd"/>
</dbReference>
<reference evidence="4" key="1">
    <citation type="submission" date="2023-01" db="EMBL/GenBank/DDBJ databases">
        <title>The diversity of Class Acidimicrobiia in South China Sea sediment environments and the proposal of Iamia marina sp. nov., a novel species of the genus Iamia.</title>
        <authorList>
            <person name="He Y."/>
            <person name="Tian X."/>
        </authorList>
    </citation>
    <scope>NUCLEOTIDE SEQUENCE</scope>
    <source>
        <strain evidence="4">DSM 19957</strain>
    </source>
</reference>